<dbReference type="PANTHER" id="PTHR10803:SF3">
    <property type="entry name" value="ATPASE GET3"/>
    <property type="match status" value="1"/>
</dbReference>
<dbReference type="InterPro" id="IPR027541">
    <property type="entry name" value="Ars_ATPase"/>
</dbReference>
<dbReference type="EMBL" id="JBHSGK010000004">
    <property type="protein sequence ID" value="MFC4736156.1"/>
    <property type="molecule type" value="Genomic_DNA"/>
</dbReference>
<dbReference type="RefSeq" id="WP_377908807.1">
    <property type="nucleotide sequence ID" value="NZ_JBHSGK010000004.1"/>
</dbReference>
<dbReference type="PIRSF" id="PIRSF001327">
    <property type="entry name" value="Arsenical_pump-driving_ATPase"/>
    <property type="match status" value="1"/>
</dbReference>
<name>A0ABV9NV90_9BACI</name>
<evidence type="ECO:0000259" key="2">
    <source>
        <dbReference type="SMART" id="SM00382"/>
    </source>
</evidence>
<comment type="caution">
    <text evidence="3">The sequence shown here is derived from an EMBL/GenBank/DDBJ whole genome shotgun (WGS) entry which is preliminary data.</text>
</comment>
<dbReference type="SMART" id="SM00382">
    <property type="entry name" value="AAA"/>
    <property type="match status" value="2"/>
</dbReference>
<sequence>MKQFDPTDLTVPYLFLTGKGGVGKTSTAAALAVSLADLGKQVLIVSTDPASNLQDVFDMDLGHETAAVPGVSGLSAINLDPEEAAAAYRERVLGPYRDLLPQSAVDSMEEQMSGACTVEIAAFDEFTQLLTNKDKTSPYDHIIFDTAPTGHTLRLLQLPQAWTTFLDENEHGASCLGPVSGLASKREQYAEAVRVLGDPKRTKLILVARPDRGSLAEAQRAGAELGELGINSQQLLINGVFERRTRDETAVQLERVQQEALTQTDTDQASFIPLKPHNVTGLEALRSFFDKEAAFQEEVAGFRSEPGLELLAADLSQMEKGVIMTMGKGGTGKTSVAAAIASALAATGHRVHLTTTDPAAHVEQAIGSERPASLTVSAVDPKEVTKAYKEKVLREAGAGLSQDELSFMKEDLDSPCTEEIAVFQAFAEIVDEAADDIVVIDTAPTGHTLLLLDAAEAYHREVERKGGNVSEAVQKLLPRLRDPQYTKVLLVSLPEATPVLEGERLQQDLERACITPAWWVLNQSFSASDTKEPLLMHRAAAEQTWISRVQAGGTPYVTAAWNSRGEAAGLLDQFYVRK</sequence>
<accession>A0ABV9NV90</accession>
<organism evidence="3 4">
    <name type="scientific">Bacillus daqingensis</name>
    <dbReference type="NCBI Taxonomy" id="872396"/>
    <lineage>
        <taxon>Bacteria</taxon>
        <taxon>Bacillati</taxon>
        <taxon>Bacillota</taxon>
        <taxon>Bacilli</taxon>
        <taxon>Bacillales</taxon>
        <taxon>Bacillaceae</taxon>
        <taxon>Bacillus</taxon>
    </lineage>
</organism>
<proteinExistence type="inferred from homology"/>
<feature type="domain" description="AAA+ ATPase" evidence="2">
    <location>
        <begin position="319"/>
        <end position="524"/>
    </location>
</feature>
<dbReference type="InterPro" id="IPR025723">
    <property type="entry name" value="ArsA/GET3_ATPase-like"/>
</dbReference>
<protein>
    <submittedName>
        <fullName evidence="3">Arsenical pump-driving ATPase</fullName>
    </submittedName>
</protein>
<dbReference type="InterPro" id="IPR016300">
    <property type="entry name" value="ATPase_ArsA/GET3"/>
</dbReference>
<dbReference type="NCBIfam" id="TIGR04291">
    <property type="entry name" value="arsen_driv_ArsA"/>
    <property type="match status" value="1"/>
</dbReference>
<dbReference type="PANTHER" id="PTHR10803">
    <property type="entry name" value="ARSENICAL PUMP-DRIVING ATPASE ARSENITE-TRANSLOCATING ATPASE"/>
    <property type="match status" value="1"/>
</dbReference>
<dbReference type="Proteomes" id="UP001595896">
    <property type="component" value="Unassembled WGS sequence"/>
</dbReference>
<evidence type="ECO:0000256" key="1">
    <source>
        <dbReference type="ARBA" id="ARBA00011040"/>
    </source>
</evidence>
<reference evidence="4" key="1">
    <citation type="journal article" date="2019" name="Int. J. Syst. Evol. Microbiol.">
        <title>The Global Catalogue of Microorganisms (GCM) 10K type strain sequencing project: providing services to taxonomists for standard genome sequencing and annotation.</title>
        <authorList>
            <consortium name="The Broad Institute Genomics Platform"/>
            <consortium name="The Broad Institute Genome Sequencing Center for Infectious Disease"/>
            <person name="Wu L."/>
            <person name="Ma J."/>
        </authorList>
    </citation>
    <scope>NUCLEOTIDE SEQUENCE [LARGE SCALE GENOMIC DNA]</scope>
    <source>
        <strain evidence="4">JCM 12165</strain>
    </source>
</reference>
<gene>
    <name evidence="3" type="primary">arsA</name>
    <name evidence="3" type="ORF">ACFO4L_06095</name>
</gene>
<evidence type="ECO:0000313" key="4">
    <source>
        <dbReference type="Proteomes" id="UP001595896"/>
    </source>
</evidence>
<dbReference type="NCBIfam" id="TIGR00345">
    <property type="entry name" value="GET3_arsA_TRC40"/>
    <property type="match status" value="1"/>
</dbReference>
<dbReference type="Pfam" id="PF02374">
    <property type="entry name" value="ArsA_ATPase"/>
    <property type="match status" value="3"/>
</dbReference>
<dbReference type="CDD" id="cd02035">
    <property type="entry name" value="ArsA"/>
    <property type="match status" value="2"/>
</dbReference>
<dbReference type="SUPFAM" id="SSF52540">
    <property type="entry name" value="P-loop containing nucleoside triphosphate hydrolases"/>
    <property type="match status" value="2"/>
</dbReference>
<keyword evidence="4" id="KW-1185">Reference proteome</keyword>
<dbReference type="Gene3D" id="3.40.50.300">
    <property type="entry name" value="P-loop containing nucleotide triphosphate hydrolases"/>
    <property type="match status" value="2"/>
</dbReference>
<dbReference type="InterPro" id="IPR027417">
    <property type="entry name" value="P-loop_NTPase"/>
</dbReference>
<feature type="domain" description="AAA+ ATPase" evidence="2">
    <location>
        <begin position="10"/>
        <end position="231"/>
    </location>
</feature>
<evidence type="ECO:0000313" key="3">
    <source>
        <dbReference type="EMBL" id="MFC4736156.1"/>
    </source>
</evidence>
<dbReference type="InterPro" id="IPR003593">
    <property type="entry name" value="AAA+_ATPase"/>
</dbReference>
<comment type="similarity">
    <text evidence="1">Belongs to the arsA ATPase family.</text>
</comment>